<dbReference type="Ensembl" id="ENSCCRT00010070624.1">
    <property type="protein sequence ID" value="ENSCCRP00010064310.1"/>
    <property type="gene ID" value="ENSCCRG00010027428.1"/>
</dbReference>
<evidence type="ECO:0000259" key="6">
    <source>
        <dbReference type="Pfam" id="PF00520"/>
    </source>
</evidence>
<evidence type="ECO:0000256" key="4">
    <source>
        <dbReference type="ARBA" id="ARBA00023136"/>
    </source>
</evidence>
<proteinExistence type="predicted"/>
<sequence>MILYEVKVSKTLRVGNYFQDGTMSMDGASKKGDEEDGKEKQKRVPIGKKIYYFYNAPFTKFWFNTTAYLVYLLLYNYIILVKMERWPSLQEWIVISYIITLGLEKVRQILMSEPGKLKQKINVWLEEYWNITDLAAITMFLMGLLLRLQNEPYMGYGRVIYCVDIIFWYIRVLDIFGVNKYLGPYVMMIGKMMIDMLYFVVIMLVVLMSFGVSRQAILHPDEEPTWRLARNIFYMPYWMIYGEVKILFPDSCVNDLPPCIPGAWLTPAIMACYLLVANILLVNLLIAVFNNTFFEVKSISNQVWKFQRYQLIMTFHDRPVLPPPLIIFSHIYIVLKRLCCRCRKKQEGELDERDR</sequence>
<dbReference type="InterPro" id="IPR005821">
    <property type="entry name" value="Ion_trans_dom"/>
</dbReference>
<evidence type="ECO:0000256" key="3">
    <source>
        <dbReference type="ARBA" id="ARBA00022989"/>
    </source>
</evidence>
<dbReference type="Pfam" id="PF00520">
    <property type="entry name" value="Ion_trans"/>
    <property type="match status" value="1"/>
</dbReference>
<feature type="domain" description="Ion transport" evidence="6">
    <location>
        <begin position="68"/>
        <end position="298"/>
    </location>
</feature>
<keyword evidence="4 5" id="KW-0472">Membrane</keyword>
<comment type="subcellular location">
    <subcellularLocation>
        <location evidence="1">Membrane</location>
        <topology evidence="1">Multi-pass membrane protein</topology>
    </subcellularLocation>
</comment>
<reference evidence="7" key="2">
    <citation type="submission" date="2025-09" db="UniProtKB">
        <authorList>
            <consortium name="Ensembl"/>
        </authorList>
    </citation>
    <scope>IDENTIFICATION</scope>
</reference>
<dbReference type="PANTHER" id="PTHR13800">
    <property type="entry name" value="TRANSIENT RECEPTOR POTENTIAL CATION CHANNEL, SUBFAMILY M, MEMBER 6"/>
    <property type="match status" value="1"/>
</dbReference>
<feature type="transmembrane region" description="Helical" evidence="5">
    <location>
        <begin position="130"/>
        <end position="148"/>
    </location>
</feature>
<evidence type="ECO:0000256" key="2">
    <source>
        <dbReference type="ARBA" id="ARBA00022692"/>
    </source>
</evidence>
<organism evidence="7 8">
    <name type="scientific">Cyprinus carpio</name>
    <name type="common">Common carp</name>
    <dbReference type="NCBI Taxonomy" id="7962"/>
    <lineage>
        <taxon>Eukaryota</taxon>
        <taxon>Metazoa</taxon>
        <taxon>Chordata</taxon>
        <taxon>Craniata</taxon>
        <taxon>Vertebrata</taxon>
        <taxon>Euteleostomi</taxon>
        <taxon>Actinopterygii</taxon>
        <taxon>Neopterygii</taxon>
        <taxon>Teleostei</taxon>
        <taxon>Ostariophysi</taxon>
        <taxon>Cypriniformes</taxon>
        <taxon>Cyprinidae</taxon>
        <taxon>Cyprininae</taxon>
        <taxon>Cyprinus</taxon>
    </lineage>
</organism>
<dbReference type="GO" id="GO:0005262">
    <property type="term" value="F:calcium channel activity"/>
    <property type="evidence" value="ECO:0007669"/>
    <property type="project" value="TreeGrafter"/>
</dbReference>
<evidence type="ECO:0000313" key="7">
    <source>
        <dbReference type="Ensembl" id="ENSCCRP00010064310.1"/>
    </source>
</evidence>
<accession>A0A8C1LPW0</accession>
<dbReference type="AlphaFoldDB" id="A0A8C1LPW0"/>
<feature type="transmembrane region" description="Helical" evidence="5">
    <location>
        <begin position="61"/>
        <end position="80"/>
    </location>
</feature>
<protein>
    <recommendedName>
        <fullName evidence="6">Ion transport domain-containing protein</fullName>
    </recommendedName>
</protein>
<dbReference type="InterPro" id="IPR050927">
    <property type="entry name" value="TRPM"/>
</dbReference>
<reference evidence="7" key="1">
    <citation type="submission" date="2025-08" db="UniProtKB">
        <authorList>
            <consortium name="Ensembl"/>
        </authorList>
    </citation>
    <scope>IDENTIFICATION</scope>
</reference>
<evidence type="ECO:0000256" key="5">
    <source>
        <dbReference type="SAM" id="Phobius"/>
    </source>
</evidence>
<dbReference type="Proteomes" id="UP000694427">
    <property type="component" value="Unplaced"/>
</dbReference>
<name>A0A8C1LPW0_CYPCA</name>
<keyword evidence="3 5" id="KW-1133">Transmembrane helix</keyword>
<feature type="transmembrane region" description="Helical" evidence="5">
    <location>
        <begin position="192"/>
        <end position="212"/>
    </location>
</feature>
<dbReference type="PANTHER" id="PTHR13800:SF13">
    <property type="entry name" value="TRANSIENT RECEPTOR POTENTIAL CATION CHANNEL SUBFAMILY M MEMBER 1"/>
    <property type="match status" value="1"/>
</dbReference>
<feature type="transmembrane region" description="Helical" evidence="5">
    <location>
        <begin position="268"/>
        <end position="289"/>
    </location>
</feature>
<evidence type="ECO:0000256" key="1">
    <source>
        <dbReference type="ARBA" id="ARBA00004141"/>
    </source>
</evidence>
<evidence type="ECO:0000313" key="8">
    <source>
        <dbReference type="Proteomes" id="UP000694427"/>
    </source>
</evidence>
<dbReference type="GO" id="GO:0005886">
    <property type="term" value="C:plasma membrane"/>
    <property type="evidence" value="ECO:0007669"/>
    <property type="project" value="TreeGrafter"/>
</dbReference>
<keyword evidence="8" id="KW-1185">Reference proteome</keyword>
<keyword evidence="2 5" id="KW-0812">Transmembrane</keyword>